<proteinExistence type="predicted"/>
<gene>
    <name evidence="1" type="ORF">DCC81_25150</name>
</gene>
<keyword evidence="2" id="KW-1185">Reference proteome</keyword>
<dbReference type="OrthoDB" id="7874815at2"/>
<comment type="caution">
    <text evidence="1">The sequence shown here is derived from an EMBL/GenBank/DDBJ whole genome shotgun (WGS) entry which is preliminary data.</text>
</comment>
<dbReference type="EMBL" id="QCYK01000005">
    <property type="protein sequence ID" value="PUZ21298.1"/>
    <property type="molecule type" value="Genomic_DNA"/>
</dbReference>
<sequence length="209" mass="23404">MKIEIKNISHSERLSEETHAFAATLYIDGKKVGNVRNEGMGGPTDIAHESREGLELIRQAENWCNQLPPTVYPAEGSTPEIPVDMSLESHIDALLLGYLQEKDRKQFLRKMEKAMLTGIVVCPEDANEFGEFKLKGKVDDFVMSASGRALLVKVLKTILPKMKEGDRIVNRNIPVEIYKAAGLADYQYPPAEAQKEDHIVQRKGRTKGL</sequence>
<protein>
    <submittedName>
        <fullName evidence="1">Uncharacterized protein</fullName>
    </submittedName>
</protein>
<organism evidence="1 2">
    <name type="scientific">Chitinophaga parva</name>
    <dbReference type="NCBI Taxonomy" id="2169414"/>
    <lineage>
        <taxon>Bacteria</taxon>
        <taxon>Pseudomonadati</taxon>
        <taxon>Bacteroidota</taxon>
        <taxon>Chitinophagia</taxon>
        <taxon>Chitinophagales</taxon>
        <taxon>Chitinophagaceae</taxon>
        <taxon>Chitinophaga</taxon>
    </lineage>
</organism>
<evidence type="ECO:0000313" key="1">
    <source>
        <dbReference type="EMBL" id="PUZ21298.1"/>
    </source>
</evidence>
<name>A0A2T7BB83_9BACT</name>
<dbReference type="Proteomes" id="UP000244450">
    <property type="component" value="Unassembled WGS sequence"/>
</dbReference>
<accession>A0A2T7BB83</accession>
<evidence type="ECO:0000313" key="2">
    <source>
        <dbReference type="Proteomes" id="UP000244450"/>
    </source>
</evidence>
<dbReference type="RefSeq" id="WP_108689532.1">
    <property type="nucleotide sequence ID" value="NZ_QCYK01000005.1"/>
</dbReference>
<reference evidence="1 2" key="1">
    <citation type="submission" date="2018-04" db="EMBL/GenBank/DDBJ databases">
        <title>Chitinophaga fuyangensis sp. nov., isolated from soil in a chemical factory.</title>
        <authorList>
            <person name="Chen K."/>
        </authorList>
    </citation>
    <scope>NUCLEOTIDE SEQUENCE [LARGE SCALE GENOMIC DNA]</scope>
    <source>
        <strain evidence="1 2">LY-1</strain>
    </source>
</reference>
<dbReference type="AlphaFoldDB" id="A0A2T7BB83"/>